<evidence type="ECO:0000313" key="4">
    <source>
        <dbReference type="Proteomes" id="UP000596742"/>
    </source>
</evidence>
<reference evidence="3" key="1">
    <citation type="submission" date="2018-11" db="EMBL/GenBank/DDBJ databases">
        <authorList>
            <person name="Alioto T."/>
            <person name="Alioto T."/>
        </authorList>
    </citation>
    <scope>NUCLEOTIDE SEQUENCE</scope>
</reference>
<dbReference type="InterPro" id="IPR036638">
    <property type="entry name" value="HLH_DNA-bd_sf"/>
</dbReference>
<gene>
    <name evidence="3" type="ORF">MGAL_10B093303</name>
</gene>
<dbReference type="GO" id="GO:0070888">
    <property type="term" value="F:E-box binding"/>
    <property type="evidence" value="ECO:0007669"/>
    <property type="project" value="TreeGrafter"/>
</dbReference>
<dbReference type="Gene3D" id="4.10.280.10">
    <property type="entry name" value="Helix-loop-helix DNA-binding domain"/>
    <property type="match status" value="1"/>
</dbReference>
<dbReference type="PANTHER" id="PTHR19290">
    <property type="entry name" value="BASIC HELIX-LOOP-HELIX PROTEIN NEUROGENIN-RELATED"/>
    <property type="match status" value="1"/>
</dbReference>
<name>A0A8B6FET2_MYTGA</name>
<dbReference type="Proteomes" id="UP000596742">
    <property type="component" value="Unassembled WGS sequence"/>
</dbReference>
<accession>A0A8B6FET2</accession>
<dbReference type="CDD" id="cd11390">
    <property type="entry name" value="bHLH_TS"/>
    <property type="match status" value="1"/>
</dbReference>
<dbReference type="Pfam" id="PF00010">
    <property type="entry name" value="HLH"/>
    <property type="match status" value="1"/>
</dbReference>
<feature type="region of interest" description="Disordered" evidence="1">
    <location>
        <begin position="42"/>
        <end position="73"/>
    </location>
</feature>
<dbReference type="GO" id="GO:0007423">
    <property type="term" value="P:sensory organ development"/>
    <property type="evidence" value="ECO:0007669"/>
    <property type="project" value="TreeGrafter"/>
</dbReference>
<dbReference type="PROSITE" id="PS50888">
    <property type="entry name" value="BHLH"/>
    <property type="match status" value="1"/>
</dbReference>
<dbReference type="GO" id="GO:0000981">
    <property type="term" value="F:DNA-binding transcription factor activity, RNA polymerase II-specific"/>
    <property type="evidence" value="ECO:0007669"/>
    <property type="project" value="TreeGrafter"/>
</dbReference>
<dbReference type="EMBL" id="UYJE01006637">
    <property type="protein sequence ID" value="VDI47672.1"/>
    <property type="molecule type" value="Genomic_DNA"/>
</dbReference>
<dbReference type="SMART" id="SM00353">
    <property type="entry name" value="HLH"/>
    <property type="match status" value="1"/>
</dbReference>
<organism evidence="3 4">
    <name type="scientific">Mytilus galloprovincialis</name>
    <name type="common">Mediterranean mussel</name>
    <dbReference type="NCBI Taxonomy" id="29158"/>
    <lineage>
        <taxon>Eukaryota</taxon>
        <taxon>Metazoa</taxon>
        <taxon>Spiralia</taxon>
        <taxon>Lophotrochozoa</taxon>
        <taxon>Mollusca</taxon>
        <taxon>Bivalvia</taxon>
        <taxon>Autobranchia</taxon>
        <taxon>Pteriomorphia</taxon>
        <taxon>Mytilida</taxon>
        <taxon>Mytiloidea</taxon>
        <taxon>Mytilidae</taxon>
        <taxon>Mytilinae</taxon>
        <taxon>Mytilus</taxon>
    </lineage>
</organism>
<dbReference type="GO" id="GO:0005634">
    <property type="term" value="C:nucleus"/>
    <property type="evidence" value="ECO:0007669"/>
    <property type="project" value="TreeGrafter"/>
</dbReference>
<sequence length="339" mass="38700">MGRRFGQFMTLETMGVCHYICLTAVSFHKSLSLSEVTMAENSALSPNQNLENDDSVPIDLTKDSNDNSSETDNVINRRKRKPKKFENLSDIDIEERRNTANVQERKRMKKLSKALEDLRKCIPAEYHLTNRKMSKIRTLKLAVNYIASLTDIIDRDNLLKQQAFHLESQMIQSTYSYLMPSPIVQQGNISTVQQSGFSPYHTPCLSSEHNRLPKRHLNFSPFCGTPIPSMISQGRQLTYQTPVKTEPTPYRIPEMIESRRTSTFSSPSFIGDHRNMNEVNTSFLSPMADDSDVGSGPSRVADTKQYTYTLDGISPLPEEEKFRGTDCVFDPRRRLNKTE</sequence>
<feature type="domain" description="BHLH" evidence="2">
    <location>
        <begin position="95"/>
        <end position="149"/>
    </location>
</feature>
<dbReference type="SUPFAM" id="SSF47459">
    <property type="entry name" value="HLH, helix-loop-helix DNA-binding domain"/>
    <property type="match status" value="1"/>
</dbReference>
<comment type="caution">
    <text evidence="3">The sequence shown here is derived from an EMBL/GenBank/DDBJ whole genome shotgun (WGS) entry which is preliminary data.</text>
</comment>
<dbReference type="AlphaFoldDB" id="A0A8B6FET2"/>
<evidence type="ECO:0000256" key="1">
    <source>
        <dbReference type="SAM" id="MobiDB-lite"/>
    </source>
</evidence>
<dbReference type="InterPro" id="IPR011598">
    <property type="entry name" value="bHLH_dom"/>
</dbReference>
<dbReference type="PANTHER" id="PTHR19290:SF164">
    <property type="entry name" value="BHLH DOMAIN-CONTAINING PROTEIN"/>
    <property type="match status" value="1"/>
</dbReference>
<evidence type="ECO:0000259" key="2">
    <source>
        <dbReference type="PROSITE" id="PS50888"/>
    </source>
</evidence>
<dbReference type="InterPro" id="IPR050359">
    <property type="entry name" value="bHLH_transcription_factors"/>
</dbReference>
<dbReference type="GO" id="GO:0046983">
    <property type="term" value="F:protein dimerization activity"/>
    <property type="evidence" value="ECO:0007669"/>
    <property type="project" value="InterPro"/>
</dbReference>
<proteinExistence type="predicted"/>
<dbReference type="GO" id="GO:0061564">
    <property type="term" value="P:axon development"/>
    <property type="evidence" value="ECO:0007669"/>
    <property type="project" value="TreeGrafter"/>
</dbReference>
<keyword evidence="4" id="KW-1185">Reference proteome</keyword>
<dbReference type="GO" id="GO:0045944">
    <property type="term" value="P:positive regulation of transcription by RNA polymerase II"/>
    <property type="evidence" value="ECO:0007669"/>
    <property type="project" value="TreeGrafter"/>
</dbReference>
<dbReference type="OrthoDB" id="6241467at2759"/>
<protein>
    <recommendedName>
        <fullName evidence="2">BHLH domain-containing protein</fullName>
    </recommendedName>
</protein>
<evidence type="ECO:0000313" key="3">
    <source>
        <dbReference type="EMBL" id="VDI47672.1"/>
    </source>
</evidence>